<dbReference type="OrthoDB" id="1270539at2"/>
<accession>A0A1S2VF93</accession>
<dbReference type="AlphaFoldDB" id="A0A1S2VF93"/>
<organism evidence="3 4">
    <name type="scientific">Arsenicibacter rosenii</name>
    <dbReference type="NCBI Taxonomy" id="1750698"/>
    <lineage>
        <taxon>Bacteria</taxon>
        <taxon>Pseudomonadati</taxon>
        <taxon>Bacteroidota</taxon>
        <taxon>Cytophagia</taxon>
        <taxon>Cytophagales</taxon>
        <taxon>Spirosomataceae</taxon>
        <taxon>Arsenicibacter</taxon>
    </lineage>
</organism>
<feature type="domain" description="Transposase IS4-like" evidence="1">
    <location>
        <begin position="94"/>
        <end position="178"/>
    </location>
</feature>
<reference evidence="3 4" key="1">
    <citation type="submission" date="2016-10" db="EMBL/GenBank/DDBJ databases">
        <title>Arsenicibacter rosenii gen. nov., sp. nov., an efficient arsenic-methylating bacterium isolated from an arsenic-contaminated paddy soil.</title>
        <authorList>
            <person name="Huang K."/>
        </authorList>
    </citation>
    <scope>NUCLEOTIDE SEQUENCE [LARGE SCALE GENOMIC DNA]</scope>
    <source>
        <strain evidence="3 4">SM-1</strain>
    </source>
</reference>
<dbReference type="Proteomes" id="UP000181790">
    <property type="component" value="Unassembled WGS sequence"/>
</dbReference>
<dbReference type="GO" id="GO:0003677">
    <property type="term" value="F:DNA binding"/>
    <property type="evidence" value="ECO:0007669"/>
    <property type="project" value="InterPro"/>
</dbReference>
<gene>
    <name evidence="3" type="ORF">BLX24_19355</name>
</gene>
<evidence type="ECO:0000313" key="3">
    <source>
        <dbReference type="EMBL" id="OIN57393.1"/>
    </source>
</evidence>
<dbReference type="Pfam" id="PF13340">
    <property type="entry name" value="DUF4096"/>
    <property type="match status" value="1"/>
</dbReference>
<dbReference type="NCBIfam" id="NF033580">
    <property type="entry name" value="transpos_IS5_3"/>
    <property type="match status" value="1"/>
</dbReference>
<evidence type="ECO:0000259" key="2">
    <source>
        <dbReference type="Pfam" id="PF13340"/>
    </source>
</evidence>
<comment type="caution">
    <text evidence="3">The sequence shown here is derived from an EMBL/GenBank/DDBJ whole genome shotgun (WGS) entry which is preliminary data.</text>
</comment>
<feature type="domain" description="Insertion element IS402-like" evidence="2">
    <location>
        <begin position="8"/>
        <end position="76"/>
    </location>
</feature>
<dbReference type="EMBL" id="MORL01000012">
    <property type="protein sequence ID" value="OIN57393.1"/>
    <property type="molecule type" value="Genomic_DNA"/>
</dbReference>
<proteinExistence type="predicted"/>
<dbReference type="InterPro" id="IPR025161">
    <property type="entry name" value="IS402-like_dom"/>
</dbReference>
<dbReference type="PANTHER" id="PTHR30007:SF0">
    <property type="entry name" value="TRANSPOSASE"/>
    <property type="match status" value="1"/>
</dbReference>
<dbReference type="GO" id="GO:0006313">
    <property type="term" value="P:DNA transposition"/>
    <property type="evidence" value="ECO:0007669"/>
    <property type="project" value="InterPro"/>
</dbReference>
<dbReference type="InterPro" id="IPR002559">
    <property type="entry name" value="Transposase_11"/>
</dbReference>
<name>A0A1S2VF93_9BACT</name>
<dbReference type="PANTHER" id="PTHR30007">
    <property type="entry name" value="PHP DOMAIN PROTEIN"/>
    <property type="match status" value="1"/>
</dbReference>
<dbReference type="Pfam" id="PF01609">
    <property type="entry name" value="DDE_Tnp_1"/>
    <property type="match status" value="1"/>
</dbReference>
<dbReference type="RefSeq" id="WP_071504853.1">
    <property type="nucleotide sequence ID" value="NZ_MORL01000012.1"/>
</dbReference>
<dbReference type="GO" id="GO:0004803">
    <property type="term" value="F:transposase activity"/>
    <property type="evidence" value="ECO:0007669"/>
    <property type="project" value="InterPro"/>
</dbReference>
<protein>
    <submittedName>
        <fullName evidence="3">IS5 family transposase</fullName>
    </submittedName>
</protein>
<keyword evidence="4" id="KW-1185">Reference proteome</keyword>
<evidence type="ECO:0000313" key="4">
    <source>
        <dbReference type="Proteomes" id="UP000181790"/>
    </source>
</evidence>
<sequence>MTKQWEPLTDYQWAAISPFLPVNRKRKLDLRQVMNAILWLLRTGSQWRNLPCQFPNWQAVYYYFHRWKTDGTIERINRALNQPDRQAEGRQALPSVCCIDSQSVKLAPMIWAYRGLDAHKKVNGRKRQLLVDTGGRLWAAHVHAANQADGQAALPLVSDLLWYGDRVEKVVGDRAYAGIFAKEPDRWGIGFEGASRPESALGLVPVAQRWVVERSIAWTGFFRRIVKDYEYTVSSSANWLYLANIQIMLQRI</sequence>
<evidence type="ECO:0000259" key="1">
    <source>
        <dbReference type="Pfam" id="PF01609"/>
    </source>
</evidence>